<accession>A0A9W9EVF9</accession>
<feature type="compositionally biased region" description="Basic and acidic residues" evidence="1">
    <location>
        <begin position="28"/>
        <end position="39"/>
    </location>
</feature>
<gene>
    <name evidence="2" type="ORF">N7456_012333</name>
</gene>
<dbReference type="OrthoDB" id="5398371at2759"/>
<feature type="region of interest" description="Disordered" evidence="1">
    <location>
        <begin position="377"/>
        <end position="401"/>
    </location>
</feature>
<evidence type="ECO:0000313" key="3">
    <source>
        <dbReference type="Proteomes" id="UP001149165"/>
    </source>
</evidence>
<feature type="region of interest" description="Disordered" evidence="1">
    <location>
        <begin position="1"/>
        <end position="45"/>
    </location>
</feature>
<organism evidence="2 3">
    <name type="scientific">Penicillium angulare</name>
    <dbReference type="NCBI Taxonomy" id="116970"/>
    <lineage>
        <taxon>Eukaryota</taxon>
        <taxon>Fungi</taxon>
        <taxon>Dikarya</taxon>
        <taxon>Ascomycota</taxon>
        <taxon>Pezizomycotina</taxon>
        <taxon>Eurotiomycetes</taxon>
        <taxon>Eurotiomycetidae</taxon>
        <taxon>Eurotiales</taxon>
        <taxon>Aspergillaceae</taxon>
        <taxon>Penicillium</taxon>
    </lineage>
</organism>
<comment type="caution">
    <text evidence="2">The sequence shown here is derived from an EMBL/GenBank/DDBJ whole genome shotgun (WGS) entry which is preliminary data.</text>
</comment>
<sequence>MASEPLDVSSQIPQKATGPKKSSLLIDHGPHGNESHQRGAEAPNNGLAFPRIVSPNGDLIIEHTDPSSTADNMSWQVSSKLLIEKSPYFRAMLDPVKFAEGRQLAQQVEALNVNSNSHSEFKAENDEGPISLPVVHITANTVTRLCGPDVLGLFIKVLCLDSMDDHVKQSFQGALRIESPSTIAKLIHIADAFNSLDPIKAILHSIDYQYGKKGRASVSRFSTALLKMKEDRIRQIILISKTIQNPVVTRVFTHLLILVGSKFWFNSPEPPSGEYLQWHYLPSNVEEELYYRRQCIMNTITDLQAYFLRAYGALEDTDPSPAPPRSLGAAFTTSSQTRHFQCRAGLANASQCDIFQLGQMVRFFTMRSKTVFLGSNLTDPDFSPDPSSEDEEIETQDQSPASSDVITIIASLRQYPDYQIDEHHGSCGVRRRLLPIIPCIEKYLLDSQGLLGIDYVIWSNIDARHSAEWIGSRKTHSVDVRQAQIVSISAHRRESKSRRWVDRYAEALFTAKSRNWEA</sequence>
<reference evidence="2" key="2">
    <citation type="journal article" date="2023" name="IMA Fungus">
        <title>Comparative genomic study of the Penicillium genus elucidates a diverse pangenome and 15 lateral gene transfer events.</title>
        <authorList>
            <person name="Petersen C."/>
            <person name="Sorensen T."/>
            <person name="Nielsen M.R."/>
            <person name="Sondergaard T.E."/>
            <person name="Sorensen J.L."/>
            <person name="Fitzpatrick D.A."/>
            <person name="Frisvad J.C."/>
            <person name="Nielsen K.L."/>
        </authorList>
    </citation>
    <scope>NUCLEOTIDE SEQUENCE</scope>
    <source>
        <strain evidence="2">IBT 30069</strain>
    </source>
</reference>
<dbReference type="AlphaFoldDB" id="A0A9W9EVF9"/>
<keyword evidence="3" id="KW-1185">Reference proteome</keyword>
<dbReference type="Proteomes" id="UP001149165">
    <property type="component" value="Unassembled WGS sequence"/>
</dbReference>
<name>A0A9W9EVF9_9EURO</name>
<evidence type="ECO:0008006" key="4">
    <source>
        <dbReference type="Google" id="ProtNLM"/>
    </source>
</evidence>
<reference evidence="2" key="1">
    <citation type="submission" date="2022-11" db="EMBL/GenBank/DDBJ databases">
        <authorList>
            <person name="Petersen C."/>
        </authorList>
    </citation>
    <scope>NUCLEOTIDE SEQUENCE</scope>
    <source>
        <strain evidence="2">IBT 30069</strain>
    </source>
</reference>
<dbReference type="EMBL" id="JAPQKH010000007">
    <property type="protein sequence ID" value="KAJ5088717.1"/>
    <property type="molecule type" value="Genomic_DNA"/>
</dbReference>
<protein>
    <recommendedName>
        <fullName evidence="4">BTB domain-containing protein</fullName>
    </recommendedName>
</protein>
<proteinExistence type="predicted"/>
<evidence type="ECO:0000256" key="1">
    <source>
        <dbReference type="SAM" id="MobiDB-lite"/>
    </source>
</evidence>
<evidence type="ECO:0000313" key="2">
    <source>
        <dbReference type="EMBL" id="KAJ5088717.1"/>
    </source>
</evidence>